<evidence type="ECO:0000313" key="1">
    <source>
        <dbReference type="EMBL" id="MBX40060.1"/>
    </source>
</evidence>
<accession>A0A2P2NCA0</accession>
<dbReference type="EMBL" id="GGEC01059576">
    <property type="protein sequence ID" value="MBX40060.1"/>
    <property type="molecule type" value="Transcribed_RNA"/>
</dbReference>
<organism evidence="1">
    <name type="scientific">Rhizophora mucronata</name>
    <name type="common">Asiatic mangrove</name>
    <dbReference type="NCBI Taxonomy" id="61149"/>
    <lineage>
        <taxon>Eukaryota</taxon>
        <taxon>Viridiplantae</taxon>
        <taxon>Streptophyta</taxon>
        <taxon>Embryophyta</taxon>
        <taxon>Tracheophyta</taxon>
        <taxon>Spermatophyta</taxon>
        <taxon>Magnoliopsida</taxon>
        <taxon>eudicotyledons</taxon>
        <taxon>Gunneridae</taxon>
        <taxon>Pentapetalae</taxon>
        <taxon>rosids</taxon>
        <taxon>fabids</taxon>
        <taxon>Malpighiales</taxon>
        <taxon>Rhizophoraceae</taxon>
        <taxon>Rhizophora</taxon>
    </lineage>
</organism>
<reference evidence="1" key="1">
    <citation type="submission" date="2018-02" db="EMBL/GenBank/DDBJ databases">
        <title>Rhizophora mucronata_Transcriptome.</title>
        <authorList>
            <person name="Meera S.P."/>
            <person name="Sreeshan A."/>
            <person name="Augustine A."/>
        </authorList>
    </citation>
    <scope>NUCLEOTIDE SEQUENCE</scope>
    <source>
        <tissue evidence="1">Leaf</tissue>
    </source>
</reference>
<sequence length="18" mass="2196">MSSRLVLWFFPKLNHCNC</sequence>
<name>A0A2P2NCA0_RHIMU</name>
<proteinExistence type="predicted"/>
<dbReference type="AlphaFoldDB" id="A0A2P2NCA0"/>
<protein>
    <submittedName>
        <fullName evidence="1">Uncharacterized protein</fullName>
    </submittedName>
</protein>